<feature type="compositionally biased region" description="Low complexity" evidence="1">
    <location>
        <begin position="702"/>
        <end position="715"/>
    </location>
</feature>
<sequence>METVLNDFVPYMEKIEEHIDSYATSCGDEGWERRGHPHKGHLYKDHSVGDVMKCRLMVGALYFVTGWKSTQQPDTATSANDTAMKATMRCIVANVFAYILAEIPCGLQWPAIDQAWKIMKQIAVGTADTSNPLFTGKCILDEYKDINIGTGKLQGAVKNWLKKSKKISASIKAIEKNSKCNIQWATYKKDMAARGEAADSFSMFKEEGMQGLVKKQMQDMFKTITKTVHKKVVTARKEAGDSMDSADSDVDSEDDEEDGDDEEQNNADKDMTETKGAAGAAATKPATTKPRPQQVQAEDPQDKDRVKDQDLDNNPHLHHRHHLRIQAGIRRCLMTRLQGEEHISNIELGEEKRYSNGAGVDTTDKGKETLGSPQPDPSEAQTPVVAGAATPRAPAGPASPANPTDPGKSSLAPVRATADDGSLGKHKDKADSMGADFTISDVGGLLDKGTSSSFNGTGGSSSGFNKDKHCTKDGAPHECDLQLDVPLNPGTINLGGSYGLRTPQDPHITTAENNNQDSGAVPQAVPDLTAHVLTATTPVLFFLSAVTVALLGYSLWKHPDKFDRHAEPLAKLRVHKRVARSLAKGRSAPSADELELDPMAFEHYDDDEETYEGAYDDVDEPYEEAYAFSPKRIYSDAQWEEEEDGTILKAWKMVEYEIPQQVHYERKWKIEHDAREEEVDSTDTLSADVAVTEAVATCSTSLSKVGSGSSLPPSLQNTAQHGTKNQEPKGSSGTGKADMPKQGDKIKSPGVCNEGSLKNALLGR</sequence>
<feature type="compositionally biased region" description="Low complexity" evidence="1">
    <location>
        <begin position="382"/>
        <end position="402"/>
    </location>
</feature>
<feature type="region of interest" description="Disordered" evidence="1">
    <location>
        <begin position="348"/>
        <end position="431"/>
    </location>
</feature>
<dbReference type="Proteomes" id="UP000054561">
    <property type="component" value="Unassembled WGS sequence"/>
</dbReference>
<feature type="compositionally biased region" description="Basic and acidic residues" evidence="1">
    <location>
        <begin position="422"/>
        <end position="431"/>
    </location>
</feature>
<dbReference type="GeneID" id="24268300"/>
<feature type="compositionally biased region" description="Basic and acidic residues" evidence="1">
    <location>
        <begin position="738"/>
        <end position="747"/>
    </location>
</feature>
<dbReference type="RefSeq" id="XP_012336032.1">
    <property type="nucleotide sequence ID" value="XM_012480609.1"/>
</dbReference>
<evidence type="ECO:0000313" key="3">
    <source>
        <dbReference type="Proteomes" id="UP000054561"/>
    </source>
</evidence>
<reference evidence="2 3" key="1">
    <citation type="submission" date="2014-03" db="EMBL/GenBank/DDBJ databases">
        <title>The Genome Sequence of Plasmodium fragile nilgiri.</title>
        <authorList>
            <consortium name="The Broad Institute Genomics Platform"/>
            <consortium name="The Broad Institute Genome Sequencing Center for Infectious Disease"/>
            <person name="Neafsey D."/>
            <person name="Duraisingh M."/>
            <person name="Young S.K."/>
            <person name="Zeng Q."/>
            <person name="Gargeya S."/>
            <person name="Abouelleil A."/>
            <person name="Alvarado L."/>
            <person name="Chapman S.B."/>
            <person name="Gainer-Dewar J."/>
            <person name="Goldberg J."/>
            <person name="Griggs A."/>
            <person name="Gujja S."/>
            <person name="Hansen M."/>
            <person name="Howarth C."/>
            <person name="Imamovic A."/>
            <person name="Larimer J."/>
            <person name="Pearson M."/>
            <person name="Poon T.W."/>
            <person name="Priest M."/>
            <person name="Roberts A."/>
            <person name="Saif S."/>
            <person name="Shea T."/>
            <person name="Sykes S."/>
            <person name="Wortman J."/>
            <person name="Nusbaum C."/>
            <person name="Birren B."/>
        </authorList>
    </citation>
    <scope>NUCLEOTIDE SEQUENCE [LARGE SCALE GENOMIC DNA]</scope>
    <source>
        <strain evidence="3">nilgiri</strain>
    </source>
</reference>
<name>A0A0D9QNM1_PLAFR</name>
<protein>
    <recommendedName>
        <fullName evidence="4">Schizont-infected cell agglutination extracellular alpha domain-containing protein</fullName>
    </recommendedName>
</protein>
<dbReference type="VEuPathDB" id="PlasmoDB:AK88_02986"/>
<organism evidence="2 3">
    <name type="scientific">Plasmodium fragile</name>
    <dbReference type="NCBI Taxonomy" id="5857"/>
    <lineage>
        <taxon>Eukaryota</taxon>
        <taxon>Sar</taxon>
        <taxon>Alveolata</taxon>
        <taxon>Apicomplexa</taxon>
        <taxon>Aconoidasida</taxon>
        <taxon>Haemosporida</taxon>
        <taxon>Plasmodiidae</taxon>
        <taxon>Plasmodium</taxon>
        <taxon>Plasmodium (Plasmodium)</taxon>
    </lineage>
</organism>
<feature type="compositionally biased region" description="Basic and acidic residues" evidence="1">
    <location>
        <begin position="300"/>
        <end position="315"/>
    </location>
</feature>
<proteinExistence type="predicted"/>
<evidence type="ECO:0000313" key="2">
    <source>
        <dbReference type="EMBL" id="KJP87306.1"/>
    </source>
</evidence>
<feature type="compositionally biased region" description="Polar residues" evidence="1">
    <location>
        <begin position="716"/>
        <end position="731"/>
    </location>
</feature>
<dbReference type="EMBL" id="KQ001676">
    <property type="protein sequence ID" value="KJP87306.1"/>
    <property type="molecule type" value="Genomic_DNA"/>
</dbReference>
<keyword evidence="3" id="KW-1185">Reference proteome</keyword>
<evidence type="ECO:0000256" key="1">
    <source>
        <dbReference type="SAM" id="MobiDB-lite"/>
    </source>
</evidence>
<feature type="region of interest" description="Disordered" evidence="1">
    <location>
        <begin position="234"/>
        <end position="322"/>
    </location>
</feature>
<accession>A0A0D9QNM1</accession>
<feature type="compositionally biased region" description="Acidic residues" evidence="1">
    <location>
        <begin position="244"/>
        <end position="265"/>
    </location>
</feature>
<dbReference type="AlphaFoldDB" id="A0A0D9QNM1"/>
<feature type="compositionally biased region" description="Low complexity" evidence="1">
    <location>
        <begin position="274"/>
        <end position="290"/>
    </location>
</feature>
<gene>
    <name evidence="2" type="ORF">AK88_02986</name>
</gene>
<feature type="region of interest" description="Disordered" evidence="1">
    <location>
        <begin position="702"/>
        <end position="764"/>
    </location>
</feature>
<evidence type="ECO:0008006" key="4">
    <source>
        <dbReference type="Google" id="ProtNLM"/>
    </source>
</evidence>